<dbReference type="InterPro" id="IPR019998">
    <property type="entry name" value="Membr_insert_YidC"/>
</dbReference>
<comment type="function">
    <text evidence="13">Required for the insertion and/or proper folding and/or complex formation of integral membrane proteins into the membrane. Involved in integration of membrane proteins that insert both dependently and independently of the Sec translocase complex, as well as at least some lipoproteins. Aids folding of multispanning membrane proteins.</text>
</comment>
<feature type="region of interest" description="Disordered" evidence="14">
    <location>
        <begin position="761"/>
        <end position="801"/>
    </location>
</feature>
<comment type="subcellular location">
    <subcellularLocation>
        <location evidence="1">Cell inner membrane</location>
        <topology evidence="1">Multi-pass membrane protein</topology>
    </subcellularLocation>
    <subcellularLocation>
        <location evidence="13">Cell membrane</location>
        <topology evidence="13">Multi-pass membrane protein</topology>
    </subcellularLocation>
</comment>
<evidence type="ECO:0000256" key="11">
    <source>
        <dbReference type="ARBA" id="ARBA00033245"/>
    </source>
</evidence>
<dbReference type="GO" id="GO:0005886">
    <property type="term" value="C:plasma membrane"/>
    <property type="evidence" value="ECO:0007669"/>
    <property type="project" value="UniProtKB-SubCell"/>
</dbReference>
<protein>
    <recommendedName>
        <fullName evidence="3 13">Membrane protein insertase YidC</fullName>
    </recommendedName>
    <alternativeName>
        <fullName evidence="12 13">Foldase YidC</fullName>
    </alternativeName>
    <alternativeName>
        <fullName evidence="13">Membrane protein YidC</fullName>
    </alternativeName>
    <alternativeName>
        <fullName evidence="11 13">membrane integrase YidC</fullName>
    </alternativeName>
</protein>
<dbReference type="RefSeq" id="WP_252851823.1">
    <property type="nucleotide sequence ID" value="NZ_JAMXLR010000026.1"/>
</dbReference>
<dbReference type="Pfam" id="PF13180">
    <property type="entry name" value="PDZ_2"/>
    <property type="match status" value="1"/>
</dbReference>
<feature type="transmembrane region" description="Helical" evidence="13">
    <location>
        <begin position="718"/>
        <end position="743"/>
    </location>
</feature>
<keyword evidence="7 13" id="KW-0653">Protein transport</keyword>
<dbReference type="HAMAP" id="MF_01810">
    <property type="entry name" value="YidC_type1"/>
    <property type="match status" value="1"/>
</dbReference>
<keyword evidence="10 13" id="KW-0143">Chaperone</keyword>
<keyword evidence="4 13" id="KW-0813">Transport</keyword>
<dbReference type="Pfam" id="PF02096">
    <property type="entry name" value="60KD_IMP"/>
    <property type="match status" value="1"/>
</dbReference>
<dbReference type="Gene3D" id="2.70.98.90">
    <property type="match status" value="1"/>
</dbReference>
<sequence>MDRRYIAFFAASFAIIMLWQMWFPPRPPVEKKDEVAAAEQQEDAKPAEQQGDEQPAAQEDEQPASEESEGDQDEAADPDAQPPQQPAIAAPVVNSPPFLTLGSIAPDGKYRFAATFNSHGATIHRLELSSLSYRDLHERYGFLGQLELIPSQGGVKVQVVVPGSPAANAGLKTDDLITAIQVRDAQPVEINAVEDLSRVLQATRPGQSVTLSVTRGGEKQSLSATLIRKPLDVIRPEQENILLHSKTVPDDFVQHPSMEISLTSVGPKEPAAGVLAKANEQLRTGVWAVDTSKADQLRFSMVLPDLGLEVIKRFSIPAVPEEQLNDKHYMAYHVDVDVSVRNLLPTPQTVSYKLQGPNGLPIEGFWYSQKVGRGWSGYGIRDVVMRTFGRSERDYSCRNIADDDIDPFGDGESLAYIGVDAQYFAAAMIPQKPDTEARWYVSFEPDLASTKLEAKSSYQEKYQNASFTLTSRPLALAPTGEEGDTVGRTNQMFTGPKHPDLLAEYQSPAAPNHSLSGFVYYGWFGNLGIPQAMVWILTLFYSIVRNYGLAIILLTVVVRSCMMPLSRKQAKNMAMMQELKPEMDHIASKYKDNPEARMKAQRELWSKHNYNPMGGCLLMFIQLPIFIGLYRALMVDVDLREAALIPGIRWCSNLAAPDMFMSWRNFIWPQWFLNGEGMFALGPYLNILPLLTVSLFLLQQKMFMPPPADEQQEMMQKVMKFMMLFMSFMFFKVAAGLCLYFIASSLWGMAERKLVPKPSMGGTAALATGPTPSSDLPPQRKKGTPNPNVAKAAKNKKNKKR</sequence>
<dbReference type="InterPro" id="IPR001708">
    <property type="entry name" value="YidC/ALB3/OXA1/COX18"/>
</dbReference>
<dbReference type="CDD" id="cd20070">
    <property type="entry name" value="5TM_YidC_Alb3"/>
    <property type="match status" value="1"/>
</dbReference>
<proteinExistence type="inferred from homology"/>
<dbReference type="GO" id="GO:0032977">
    <property type="term" value="F:membrane insertase activity"/>
    <property type="evidence" value="ECO:0007669"/>
    <property type="project" value="InterPro"/>
</dbReference>
<evidence type="ECO:0000256" key="8">
    <source>
        <dbReference type="ARBA" id="ARBA00022989"/>
    </source>
</evidence>
<dbReference type="GO" id="GO:0015031">
    <property type="term" value="P:protein transport"/>
    <property type="evidence" value="ECO:0007669"/>
    <property type="project" value="UniProtKB-KW"/>
</dbReference>
<comment type="caution">
    <text evidence="16">The sequence shown here is derived from an EMBL/GenBank/DDBJ whole genome shotgun (WGS) entry which is preliminary data.</text>
</comment>
<evidence type="ECO:0000256" key="13">
    <source>
        <dbReference type="HAMAP-Rule" id="MF_01810"/>
    </source>
</evidence>
<dbReference type="PANTHER" id="PTHR12428:SF65">
    <property type="entry name" value="CYTOCHROME C OXIDASE ASSEMBLY PROTEIN COX18, MITOCHONDRIAL"/>
    <property type="match status" value="1"/>
</dbReference>
<evidence type="ECO:0000256" key="9">
    <source>
        <dbReference type="ARBA" id="ARBA00023136"/>
    </source>
</evidence>
<dbReference type="AlphaFoldDB" id="A0A9X2F8Q8"/>
<evidence type="ECO:0000313" key="17">
    <source>
        <dbReference type="Proteomes" id="UP001155241"/>
    </source>
</evidence>
<dbReference type="Proteomes" id="UP001155241">
    <property type="component" value="Unassembled WGS sequence"/>
</dbReference>
<feature type="transmembrane region" description="Helical" evidence="13">
    <location>
        <begin position="610"/>
        <end position="630"/>
    </location>
</feature>
<evidence type="ECO:0000313" key="16">
    <source>
        <dbReference type="EMBL" id="MCO6043718.1"/>
    </source>
</evidence>
<dbReference type="SUPFAM" id="SSF50156">
    <property type="entry name" value="PDZ domain-like"/>
    <property type="match status" value="1"/>
</dbReference>
<comment type="subunit">
    <text evidence="13">Interacts with the Sec translocase complex via SecD. Specifically interacts with transmembrane segments of nascent integral membrane proteins during membrane integration.</text>
</comment>
<dbReference type="InterPro" id="IPR047196">
    <property type="entry name" value="YidC_ALB_C"/>
</dbReference>
<evidence type="ECO:0000256" key="6">
    <source>
        <dbReference type="ARBA" id="ARBA00022692"/>
    </source>
</evidence>
<gene>
    <name evidence="13" type="primary">yidC</name>
    <name evidence="16" type="ORF">NG895_07345</name>
</gene>
<dbReference type="InterPro" id="IPR028055">
    <property type="entry name" value="YidC/Oxa/ALB_C"/>
</dbReference>
<feature type="compositionally biased region" description="Acidic residues" evidence="14">
    <location>
        <begin position="58"/>
        <end position="77"/>
    </location>
</feature>
<comment type="similarity">
    <text evidence="2 13">Belongs to the OXA1/ALB3/YidC family. Type 1 subfamily.</text>
</comment>
<feature type="domain" description="PDZ" evidence="15">
    <location>
        <begin position="138"/>
        <end position="217"/>
    </location>
</feature>
<dbReference type="InterPro" id="IPR001478">
    <property type="entry name" value="PDZ"/>
</dbReference>
<evidence type="ECO:0000256" key="2">
    <source>
        <dbReference type="ARBA" id="ARBA00010527"/>
    </source>
</evidence>
<evidence type="ECO:0000256" key="4">
    <source>
        <dbReference type="ARBA" id="ARBA00022448"/>
    </source>
</evidence>
<evidence type="ECO:0000256" key="10">
    <source>
        <dbReference type="ARBA" id="ARBA00023186"/>
    </source>
</evidence>
<keyword evidence="6 13" id="KW-0812">Transmembrane</keyword>
<keyword evidence="8 13" id="KW-1133">Transmembrane helix</keyword>
<evidence type="ECO:0000259" key="15">
    <source>
        <dbReference type="SMART" id="SM00228"/>
    </source>
</evidence>
<organism evidence="16 17">
    <name type="scientific">Aeoliella straminimaris</name>
    <dbReference type="NCBI Taxonomy" id="2954799"/>
    <lineage>
        <taxon>Bacteria</taxon>
        <taxon>Pseudomonadati</taxon>
        <taxon>Planctomycetota</taxon>
        <taxon>Planctomycetia</taxon>
        <taxon>Pirellulales</taxon>
        <taxon>Lacipirellulaceae</taxon>
        <taxon>Aeoliella</taxon>
    </lineage>
</organism>
<feature type="transmembrane region" description="Helical" evidence="13">
    <location>
        <begin position="547"/>
        <end position="566"/>
    </location>
</feature>
<evidence type="ECO:0000256" key="5">
    <source>
        <dbReference type="ARBA" id="ARBA00022475"/>
    </source>
</evidence>
<keyword evidence="5 13" id="KW-1003">Cell membrane</keyword>
<dbReference type="Gene3D" id="2.30.42.10">
    <property type="match status" value="1"/>
</dbReference>
<dbReference type="GO" id="GO:0051205">
    <property type="term" value="P:protein insertion into membrane"/>
    <property type="evidence" value="ECO:0007669"/>
    <property type="project" value="TreeGrafter"/>
</dbReference>
<feature type="region of interest" description="Disordered" evidence="14">
    <location>
        <begin position="28"/>
        <end position="92"/>
    </location>
</feature>
<feature type="transmembrane region" description="Helical" evidence="13">
    <location>
        <begin position="6"/>
        <end position="23"/>
    </location>
</feature>
<evidence type="ECO:0000256" key="3">
    <source>
        <dbReference type="ARBA" id="ARBA00015325"/>
    </source>
</evidence>
<dbReference type="PANTHER" id="PTHR12428">
    <property type="entry name" value="OXA1"/>
    <property type="match status" value="1"/>
</dbReference>
<reference evidence="16" key="1">
    <citation type="submission" date="2022-06" db="EMBL/GenBank/DDBJ databases">
        <title>Aeoliella straminimaris, a novel planctomycete from sediments.</title>
        <authorList>
            <person name="Vitorino I.R."/>
            <person name="Lage O.M."/>
        </authorList>
    </citation>
    <scope>NUCLEOTIDE SEQUENCE</scope>
    <source>
        <strain evidence="16">ICT_H6.2</strain>
    </source>
</reference>
<dbReference type="Pfam" id="PF14849">
    <property type="entry name" value="YidC_periplas"/>
    <property type="match status" value="1"/>
</dbReference>
<accession>A0A9X2F8Q8</accession>
<dbReference type="InterPro" id="IPR038221">
    <property type="entry name" value="YidC_periplasmic_sf"/>
</dbReference>
<keyword evidence="17" id="KW-1185">Reference proteome</keyword>
<dbReference type="PRINTS" id="PR01900">
    <property type="entry name" value="YIDCPROTEIN"/>
</dbReference>
<dbReference type="EMBL" id="JAMXLR010000026">
    <property type="protein sequence ID" value="MCO6043718.1"/>
    <property type="molecule type" value="Genomic_DNA"/>
</dbReference>
<evidence type="ECO:0000256" key="14">
    <source>
        <dbReference type="SAM" id="MobiDB-lite"/>
    </source>
</evidence>
<evidence type="ECO:0000256" key="7">
    <source>
        <dbReference type="ARBA" id="ARBA00022927"/>
    </source>
</evidence>
<keyword evidence="9 13" id="KW-0472">Membrane</keyword>
<dbReference type="InterPro" id="IPR036034">
    <property type="entry name" value="PDZ_sf"/>
</dbReference>
<name>A0A9X2F8Q8_9BACT</name>
<dbReference type="NCBIfam" id="TIGR03592">
    <property type="entry name" value="yidC_oxa1_cterm"/>
    <property type="match status" value="1"/>
</dbReference>
<dbReference type="InterPro" id="IPR028053">
    <property type="entry name" value="Membr_insert_YidC_N"/>
</dbReference>
<feature type="transmembrane region" description="Helical" evidence="13">
    <location>
        <begin position="678"/>
        <end position="698"/>
    </location>
</feature>
<dbReference type="SMART" id="SM00228">
    <property type="entry name" value="PDZ"/>
    <property type="match status" value="1"/>
</dbReference>
<evidence type="ECO:0000256" key="1">
    <source>
        <dbReference type="ARBA" id="ARBA00004429"/>
    </source>
</evidence>
<evidence type="ECO:0000256" key="12">
    <source>
        <dbReference type="ARBA" id="ARBA00033342"/>
    </source>
</evidence>